<dbReference type="Proteomes" id="UP000234662">
    <property type="component" value="Unassembled WGS sequence"/>
</dbReference>
<gene>
    <name evidence="1" type="ORF">CYJ73_00540</name>
</gene>
<accession>A0A2I1RDK7</accession>
<name>A0A2I1RDK7_9ACTN</name>
<comment type="caution">
    <text evidence="1">The sequence shown here is derived from an EMBL/GenBank/DDBJ whole genome shotgun (WGS) entry which is preliminary data.</text>
</comment>
<evidence type="ECO:0008006" key="3">
    <source>
        <dbReference type="Google" id="ProtNLM"/>
    </source>
</evidence>
<protein>
    <recommendedName>
        <fullName evidence="3">ESX-1 secretion-associated protein</fullName>
    </recommendedName>
</protein>
<evidence type="ECO:0000313" key="1">
    <source>
        <dbReference type="EMBL" id="PKZ67220.1"/>
    </source>
</evidence>
<evidence type="ECO:0000313" key="2">
    <source>
        <dbReference type="Proteomes" id="UP000234662"/>
    </source>
</evidence>
<dbReference type="EMBL" id="PKJC01000001">
    <property type="protein sequence ID" value="PKZ67220.1"/>
    <property type="molecule type" value="Genomic_DNA"/>
</dbReference>
<reference evidence="1 2" key="1">
    <citation type="submission" date="2017-12" db="EMBL/GenBank/DDBJ databases">
        <title>Phylogenetic diversity of female urinary microbiome.</title>
        <authorList>
            <person name="Thomas-White K."/>
            <person name="Wolfe A.J."/>
        </authorList>
    </citation>
    <scope>NUCLEOTIDE SEQUENCE [LARGE SCALE GENOMIC DNA]</scope>
    <source>
        <strain evidence="1 2">UMB0777</strain>
    </source>
</reference>
<proteinExistence type="predicted"/>
<organism evidence="1 2">
    <name type="scientific">Gordonia terrae</name>
    <dbReference type="NCBI Taxonomy" id="2055"/>
    <lineage>
        <taxon>Bacteria</taxon>
        <taxon>Bacillati</taxon>
        <taxon>Actinomycetota</taxon>
        <taxon>Actinomycetes</taxon>
        <taxon>Mycobacteriales</taxon>
        <taxon>Gordoniaceae</taxon>
        <taxon>Gordonia</taxon>
    </lineage>
</organism>
<dbReference type="AlphaFoldDB" id="A0A2I1RDK7"/>
<dbReference type="STRING" id="2055.BCM27_10850"/>
<sequence>MTNPDPVAGGQNHADRVSADPAAAVALALRLAQAAEGLAAVRGELTTLLLDIDAAVGADGAADAFRTGFAPAATAVAASLRDAEERLGEHRRALETGVDALVGADADASAHLGWSAAR</sequence>
<dbReference type="RefSeq" id="WP_101818677.1">
    <property type="nucleotide sequence ID" value="NZ_PKJC01000001.1"/>
</dbReference>